<organism evidence="7 8">
    <name type="scientific">Candidatus Doudnabacteria bacterium RIFCSPLOWO2_02_FULL_48_13</name>
    <dbReference type="NCBI Taxonomy" id="1817845"/>
    <lineage>
        <taxon>Bacteria</taxon>
        <taxon>Candidatus Doudnaibacteriota</taxon>
    </lineage>
</organism>
<feature type="transmembrane region" description="Helical" evidence="5">
    <location>
        <begin position="53"/>
        <end position="76"/>
    </location>
</feature>
<evidence type="ECO:0000313" key="8">
    <source>
        <dbReference type="Proteomes" id="UP000177235"/>
    </source>
</evidence>
<dbReference type="PIRSF" id="PIRSF006648">
    <property type="entry name" value="DrrB"/>
    <property type="match status" value="1"/>
</dbReference>
<dbReference type="InterPro" id="IPR047817">
    <property type="entry name" value="ABC2_TM_bact-type"/>
</dbReference>
<accession>A0A1F5QDM4</accession>
<keyword evidence="2 5" id="KW-0812">Transmembrane</keyword>
<dbReference type="InterPro" id="IPR013525">
    <property type="entry name" value="ABC2_TM"/>
</dbReference>
<dbReference type="PROSITE" id="PS51012">
    <property type="entry name" value="ABC_TM2"/>
    <property type="match status" value="1"/>
</dbReference>
<evidence type="ECO:0000256" key="5">
    <source>
        <dbReference type="SAM" id="Phobius"/>
    </source>
</evidence>
<feature type="transmembrane region" description="Helical" evidence="5">
    <location>
        <begin position="169"/>
        <end position="191"/>
    </location>
</feature>
<dbReference type="Pfam" id="PF12698">
    <property type="entry name" value="ABC2_membrane_3"/>
    <property type="match status" value="1"/>
</dbReference>
<keyword evidence="3 5" id="KW-1133">Transmembrane helix</keyword>
<evidence type="ECO:0000313" key="7">
    <source>
        <dbReference type="EMBL" id="OGE99870.1"/>
    </source>
</evidence>
<dbReference type="GO" id="GO:0140359">
    <property type="term" value="F:ABC-type transporter activity"/>
    <property type="evidence" value="ECO:0007669"/>
    <property type="project" value="InterPro"/>
</dbReference>
<sequence length="247" mass="27174">MNQLVLTFLRIFFRNRRAIFFVLLLPAGIFLILTFMRVEQILQFDVGLEYTDFLLAGIMAYAIMQMGIYTVSYSLIDYKKQGVLKRLAVSPLSARGFLQAHSLARFAVALIQVAVLLGIGMLLTGSRPSGNVMLLPLVILLGSAVFLNFGYVISAFARDYEEAAPYTTIVGLGLGFLGDVFFSLSNLPALLQNIGEVLPMSALSGAMRYSLFGVQGQHFVFNLIVLCAWFVIGTVVANAIFAKKAYK</sequence>
<proteinExistence type="predicted"/>
<name>A0A1F5QDM4_9BACT</name>
<feature type="transmembrane region" description="Helical" evidence="5">
    <location>
        <begin position="18"/>
        <end position="38"/>
    </location>
</feature>
<dbReference type="PANTHER" id="PTHR43229">
    <property type="entry name" value="NODULATION PROTEIN J"/>
    <property type="match status" value="1"/>
</dbReference>
<keyword evidence="4 5" id="KW-0472">Membrane</keyword>
<dbReference type="InterPro" id="IPR000412">
    <property type="entry name" value="ABC_2_transport"/>
</dbReference>
<dbReference type="EMBL" id="MFFF01000011">
    <property type="protein sequence ID" value="OGE99870.1"/>
    <property type="molecule type" value="Genomic_DNA"/>
</dbReference>
<feature type="transmembrane region" description="Helical" evidence="5">
    <location>
        <begin position="103"/>
        <end position="123"/>
    </location>
</feature>
<gene>
    <name evidence="7" type="ORF">A3J05_03630</name>
</gene>
<evidence type="ECO:0000259" key="6">
    <source>
        <dbReference type="PROSITE" id="PS51012"/>
    </source>
</evidence>
<dbReference type="InterPro" id="IPR051784">
    <property type="entry name" value="Nod_factor_ABC_transporter"/>
</dbReference>
<dbReference type="PANTHER" id="PTHR43229:SF2">
    <property type="entry name" value="NODULATION PROTEIN J"/>
    <property type="match status" value="1"/>
</dbReference>
<dbReference type="GO" id="GO:0043190">
    <property type="term" value="C:ATP-binding cassette (ABC) transporter complex"/>
    <property type="evidence" value="ECO:0007669"/>
    <property type="project" value="InterPro"/>
</dbReference>
<feature type="transmembrane region" description="Helical" evidence="5">
    <location>
        <begin position="135"/>
        <end position="157"/>
    </location>
</feature>
<evidence type="ECO:0000256" key="3">
    <source>
        <dbReference type="ARBA" id="ARBA00022989"/>
    </source>
</evidence>
<dbReference type="Proteomes" id="UP000177235">
    <property type="component" value="Unassembled WGS sequence"/>
</dbReference>
<reference evidence="7 8" key="1">
    <citation type="journal article" date="2016" name="Nat. Commun.">
        <title>Thousands of microbial genomes shed light on interconnected biogeochemical processes in an aquifer system.</title>
        <authorList>
            <person name="Anantharaman K."/>
            <person name="Brown C.T."/>
            <person name="Hug L.A."/>
            <person name="Sharon I."/>
            <person name="Castelle C.J."/>
            <person name="Probst A.J."/>
            <person name="Thomas B.C."/>
            <person name="Singh A."/>
            <person name="Wilkins M.J."/>
            <person name="Karaoz U."/>
            <person name="Brodie E.L."/>
            <person name="Williams K.H."/>
            <person name="Hubbard S.S."/>
            <person name="Banfield J.F."/>
        </authorList>
    </citation>
    <scope>NUCLEOTIDE SEQUENCE [LARGE SCALE GENOMIC DNA]</scope>
</reference>
<dbReference type="AlphaFoldDB" id="A0A1F5QDM4"/>
<evidence type="ECO:0000256" key="2">
    <source>
        <dbReference type="ARBA" id="ARBA00022692"/>
    </source>
</evidence>
<comment type="subcellular location">
    <subcellularLocation>
        <location evidence="1">Membrane</location>
        <topology evidence="1">Multi-pass membrane protein</topology>
    </subcellularLocation>
</comment>
<evidence type="ECO:0000256" key="1">
    <source>
        <dbReference type="ARBA" id="ARBA00004141"/>
    </source>
</evidence>
<comment type="caution">
    <text evidence="7">The sequence shown here is derived from an EMBL/GenBank/DDBJ whole genome shotgun (WGS) entry which is preliminary data.</text>
</comment>
<feature type="transmembrane region" description="Helical" evidence="5">
    <location>
        <begin position="219"/>
        <end position="241"/>
    </location>
</feature>
<protein>
    <recommendedName>
        <fullName evidence="6">ABC transmembrane type-2 domain-containing protein</fullName>
    </recommendedName>
</protein>
<feature type="domain" description="ABC transmembrane type-2" evidence="6">
    <location>
        <begin position="18"/>
        <end position="244"/>
    </location>
</feature>
<evidence type="ECO:0000256" key="4">
    <source>
        <dbReference type="ARBA" id="ARBA00023136"/>
    </source>
</evidence>